<dbReference type="GO" id="GO:0005524">
    <property type="term" value="F:ATP binding"/>
    <property type="evidence" value="ECO:0007669"/>
    <property type="project" value="UniProtKB-KW"/>
</dbReference>
<evidence type="ECO:0000256" key="3">
    <source>
        <dbReference type="ARBA" id="ARBA00022840"/>
    </source>
</evidence>
<keyword evidence="6" id="KW-1185">Reference proteome</keyword>
<accession>A0AAD4TL84</accession>
<feature type="domain" description="KEN" evidence="4">
    <location>
        <begin position="262"/>
        <end position="406"/>
    </location>
</feature>
<dbReference type="PANTHER" id="PTHR13954">
    <property type="entry name" value="IRE1-RELATED"/>
    <property type="match status" value="1"/>
</dbReference>
<dbReference type="GO" id="GO:0004674">
    <property type="term" value="F:protein serine/threonine kinase activity"/>
    <property type="evidence" value="ECO:0007669"/>
    <property type="project" value="InterPro"/>
</dbReference>
<dbReference type="Pfam" id="PF06479">
    <property type="entry name" value="Ribonuc_2-5A"/>
    <property type="match status" value="1"/>
</dbReference>
<reference evidence="5" key="1">
    <citation type="submission" date="2022-04" db="EMBL/GenBank/DDBJ databases">
        <title>A functionally conserved STORR gene fusion in Papaver species that diverged 16.8 million years ago.</title>
        <authorList>
            <person name="Catania T."/>
        </authorList>
    </citation>
    <scope>NUCLEOTIDE SEQUENCE</scope>
    <source>
        <strain evidence="5">S-188037</strain>
    </source>
</reference>
<evidence type="ECO:0000256" key="1">
    <source>
        <dbReference type="ARBA" id="ARBA00022729"/>
    </source>
</evidence>
<comment type="caution">
    <text evidence="5">The sequence shown here is derived from an EMBL/GenBank/DDBJ whole genome shotgun (WGS) entry which is preliminary data.</text>
</comment>
<evidence type="ECO:0000313" key="6">
    <source>
        <dbReference type="Proteomes" id="UP001202328"/>
    </source>
</evidence>
<dbReference type="PANTHER" id="PTHR13954:SF6">
    <property type="entry name" value="NON-SPECIFIC SERINE_THREONINE PROTEIN KINASE"/>
    <property type="match status" value="1"/>
</dbReference>
<dbReference type="GO" id="GO:0006397">
    <property type="term" value="P:mRNA processing"/>
    <property type="evidence" value="ECO:0007669"/>
    <property type="project" value="InterPro"/>
</dbReference>
<dbReference type="Gene3D" id="1.20.1440.180">
    <property type="entry name" value="KEN domain"/>
    <property type="match status" value="1"/>
</dbReference>
<evidence type="ECO:0000256" key="2">
    <source>
        <dbReference type="ARBA" id="ARBA00022741"/>
    </source>
</evidence>
<name>A0AAD4TL84_9MAGN</name>
<organism evidence="5 6">
    <name type="scientific">Papaver atlanticum</name>
    <dbReference type="NCBI Taxonomy" id="357466"/>
    <lineage>
        <taxon>Eukaryota</taxon>
        <taxon>Viridiplantae</taxon>
        <taxon>Streptophyta</taxon>
        <taxon>Embryophyta</taxon>
        <taxon>Tracheophyta</taxon>
        <taxon>Spermatophyta</taxon>
        <taxon>Magnoliopsida</taxon>
        <taxon>Ranunculales</taxon>
        <taxon>Papaveraceae</taxon>
        <taxon>Papaveroideae</taxon>
        <taxon>Papaver</taxon>
    </lineage>
</organism>
<keyword evidence="3" id="KW-0067">ATP-binding</keyword>
<sequence>MDLHHSSSVESRVDQAVSIESQLKHEGQEAVWNGIFDNKPVTVMPKFNQDAIERTLITPRHILSRIIDTEDKKYTLFERYICTVEELLLVKAKLLRLDDLQCKLDEKERELLEEFAFADPSGRPNSKGVDLLRDVIEGLWEIYYHKRIHGNLTTKNIVLCIGQGKLIWKLTRIAGRVINEDGKTVFYLTSYYISFSEVMAACFVRKGVNKDKIREVEELWNHINKPSAGLQKQKWKDIVAKTEEHFRADPRSLFKNPLFWTPDMCIAFISHCRMFIDLCGKWQYDSSEAFRFTNAIKRIHILRKTPEGKLVRDWSLSLPEVMKLEVSQAGYRTSETPELIRYVRNGYFHLEDKDEDFKKAVGAPPDEYYEYFRNLFPDFLLDTHRVCQYYFSRVQAEVRFRYQFEKYL</sequence>
<keyword evidence="1" id="KW-0732">Signal</keyword>
<keyword evidence="2" id="KW-0547">Nucleotide-binding</keyword>
<evidence type="ECO:0000313" key="5">
    <source>
        <dbReference type="EMBL" id="KAI3963516.1"/>
    </source>
</evidence>
<dbReference type="EMBL" id="JAJJMB010000061">
    <property type="protein sequence ID" value="KAI3963516.1"/>
    <property type="molecule type" value="Genomic_DNA"/>
</dbReference>
<dbReference type="InterPro" id="IPR038357">
    <property type="entry name" value="KEN_sf"/>
</dbReference>
<evidence type="ECO:0000259" key="4">
    <source>
        <dbReference type="PROSITE" id="PS51392"/>
    </source>
</evidence>
<proteinExistence type="predicted"/>
<dbReference type="GO" id="GO:0004521">
    <property type="term" value="F:RNA endonuclease activity"/>
    <property type="evidence" value="ECO:0007669"/>
    <property type="project" value="InterPro"/>
</dbReference>
<dbReference type="Proteomes" id="UP001202328">
    <property type="component" value="Unassembled WGS sequence"/>
</dbReference>
<dbReference type="GO" id="GO:0030968">
    <property type="term" value="P:endoplasmic reticulum unfolded protein response"/>
    <property type="evidence" value="ECO:0007669"/>
    <property type="project" value="InterPro"/>
</dbReference>
<dbReference type="AlphaFoldDB" id="A0AAD4TL84"/>
<gene>
    <name evidence="5" type="ORF">MKW98_022938</name>
</gene>
<protein>
    <recommendedName>
        <fullName evidence="4">KEN domain-containing protein</fullName>
    </recommendedName>
</protein>
<dbReference type="InterPro" id="IPR045133">
    <property type="entry name" value="IRE1/2-like"/>
</dbReference>
<dbReference type="InterPro" id="IPR010513">
    <property type="entry name" value="KEN_dom"/>
</dbReference>
<dbReference type="PROSITE" id="PS51392">
    <property type="entry name" value="KEN"/>
    <property type="match status" value="1"/>
</dbReference>